<keyword evidence="3" id="KW-1185">Reference proteome</keyword>
<evidence type="ECO:0000256" key="1">
    <source>
        <dbReference type="SAM" id="SignalP"/>
    </source>
</evidence>
<dbReference type="PATRIC" id="fig|50340.43.peg.1115"/>
<keyword evidence="1" id="KW-0732">Signal</keyword>
<dbReference type="EMBL" id="JSYZ01000014">
    <property type="protein sequence ID" value="KPA89962.1"/>
    <property type="molecule type" value="Genomic_DNA"/>
</dbReference>
<reference evidence="2 3" key="1">
    <citation type="journal article" date="2015" name="PLoS ONE">
        <title>Rice-Infecting Pseudomonas Genomes Are Highly Accessorized and Harbor Multiple Putative Virulence Mechanisms to Cause Sheath Brown Rot.</title>
        <authorList>
            <person name="Quibod I.L."/>
            <person name="Grande G."/>
            <person name="Oreiro E.G."/>
            <person name="Borja F.N."/>
            <person name="Dossa G.S."/>
            <person name="Mauleon R."/>
            <person name="Cruz C.V."/>
            <person name="Oliva R."/>
        </authorList>
    </citation>
    <scope>NUCLEOTIDE SEQUENCE [LARGE SCALE GENOMIC DNA]</scope>
    <source>
        <strain evidence="2 3">IRRI 6609</strain>
    </source>
</reference>
<name>A0A0N0E3D5_9PSED</name>
<evidence type="ECO:0000313" key="2">
    <source>
        <dbReference type="EMBL" id="KPA89962.1"/>
    </source>
</evidence>
<accession>A0A0N0E3D5</accession>
<gene>
    <name evidence="2" type="ORF">PF66_03817</name>
</gene>
<comment type="caution">
    <text evidence="2">The sequence shown here is derived from an EMBL/GenBank/DDBJ whole genome shotgun (WGS) entry which is preliminary data.</text>
</comment>
<dbReference type="OrthoDB" id="7017493at2"/>
<protein>
    <submittedName>
        <fullName evidence="2">Uncharacterized protein</fullName>
    </submittedName>
</protein>
<dbReference type="AlphaFoldDB" id="A0A0N0E3D5"/>
<feature type="chain" id="PRO_5005847118" evidence="1">
    <location>
        <begin position="25"/>
        <end position="460"/>
    </location>
</feature>
<dbReference type="STRING" id="50340.PF66_03817"/>
<dbReference type="RefSeq" id="WP_054063493.1">
    <property type="nucleotide sequence ID" value="NZ_JSYZ01000014.1"/>
</dbReference>
<sequence length="460" mass="51028" precursor="true">MVIARMFLLLLLVFLAAASVAVSAAPLAAVEITTEAYVQRLIQATRTAWPALAGFNHATRIFADIRLVVSDGRRAFVMGMREGQEVEMAKVRALGVSHEYQRYRRIAWEGRPAIFVGLGETVPERERQRLQDPKALPELFALATHEAFHFHVEAAWLRLPGAQRSIAYPASAEPRLLRNRIIRQLLAAARGQPEGLARASYWYRRWLDEHAEEAVRLRQVDRSEGSARHVETVAGLLARGVRLGSAEWSESMLEALTRQAQEDYLAPDLESYVLGDLAGYLLERQGVDWLPRVARGETPLAILLEPVAPVVAPADERMERRIRKAVAAANHQAAQALEPFVQRFHDPAGGRLLVPNRALPDSFEMGDSYHLAMQPGTIEVGVRAGFVLGDGRIDLHAATVATQLTSACGREDLYWILALAPTELEKTADGRLRVERADLSLDIPYPQRAAGESRNWCVAA</sequence>
<feature type="signal peptide" evidence="1">
    <location>
        <begin position="1"/>
        <end position="24"/>
    </location>
</feature>
<evidence type="ECO:0000313" key="3">
    <source>
        <dbReference type="Proteomes" id="UP000037931"/>
    </source>
</evidence>
<organism evidence="2 3">
    <name type="scientific">Pseudomonas asplenii</name>
    <dbReference type="NCBI Taxonomy" id="53407"/>
    <lineage>
        <taxon>Bacteria</taxon>
        <taxon>Pseudomonadati</taxon>
        <taxon>Pseudomonadota</taxon>
        <taxon>Gammaproteobacteria</taxon>
        <taxon>Pseudomonadales</taxon>
        <taxon>Pseudomonadaceae</taxon>
        <taxon>Pseudomonas</taxon>
    </lineage>
</organism>
<dbReference type="Proteomes" id="UP000037931">
    <property type="component" value="Unassembled WGS sequence"/>
</dbReference>
<proteinExistence type="predicted"/>